<organism evidence="10 11">
    <name type="scientific">Nakamurella alba</name>
    <dbReference type="NCBI Taxonomy" id="2665158"/>
    <lineage>
        <taxon>Bacteria</taxon>
        <taxon>Bacillati</taxon>
        <taxon>Actinomycetota</taxon>
        <taxon>Actinomycetes</taxon>
        <taxon>Nakamurellales</taxon>
        <taxon>Nakamurellaceae</taxon>
        <taxon>Nakamurella</taxon>
    </lineage>
</organism>
<dbReference type="InterPro" id="IPR017871">
    <property type="entry name" value="ABC_transporter-like_CS"/>
</dbReference>
<dbReference type="Pfam" id="PF00005">
    <property type="entry name" value="ABC_tran"/>
    <property type="match status" value="2"/>
</dbReference>
<evidence type="ECO:0000256" key="5">
    <source>
        <dbReference type="ARBA" id="ARBA00022741"/>
    </source>
</evidence>
<keyword evidence="6 10" id="KW-0067">ATP-binding</keyword>
<name>A0A7K1FSZ6_9ACTN</name>
<evidence type="ECO:0000313" key="10">
    <source>
        <dbReference type="EMBL" id="MTD16303.1"/>
    </source>
</evidence>
<dbReference type="EMBL" id="WLYK01000009">
    <property type="protein sequence ID" value="MTD16303.1"/>
    <property type="molecule type" value="Genomic_DNA"/>
</dbReference>
<dbReference type="PANTHER" id="PTHR43790">
    <property type="entry name" value="CARBOHYDRATE TRANSPORT ATP-BINDING PROTEIN MG119-RELATED"/>
    <property type="match status" value="1"/>
</dbReference>
<dbReference type="InterPro" id="IPR003439">
    <property type="entry name" value="ABC_transporter-like_ATP-bd"/>
</dbReference>
<dbReference type="PROSITE" id="PS00211">
    <property type="entry name" value="ABC_TRANSPORTER_1"/>
    <property type="match status" value="1"/>
</dbReference>
<accession>A0A7K1FSZ6</accession>
<dbReference type="Gene3D" id="3.40.50.300">
    <property type="entry name" value="P-loop containing nucleotide triphosphate hydrolases"/>
    <property type="match status" value="2"/>
</dbReference>
<evidence type="ECO:0000313" key="11">
    <source>
        <dbReference type="Proteomes" id="UP000460221"/>
    </source>
</evidence>
<reference evidence="10 11" key="1">
    <citation type="submission" date="2019-11" db="EMBL/GenBank/DDBJ databases">
        <authorList>
            <person name="Jiang L.-Q."/>
        </authorList>
    </citation>
    <scope>NUCLEOTIDE SEQUENCE [LARGE SCALE GENOMIC DNA]</scope>
    <source>
        <strain evidence="10 11">YIM 132087</strain>
    </source>
</reference>
<keyword evidence="7" id="KW-1278">Translocase</keyword>
<keyword evidence="5" id="KW-0547">Nucleotide-binding</keyword>
<dbReference type="InterPro" id="IPR027417">
    <property type="entry name" value="P-loop_NTPase"/>
</dbReference>
<dbReference type="CDD" id="cd03216">
    <property type="entry name" value="ABC_Carb_Monos_I"/>
    <property type="match status" value="1"/>
</dbReference>
<comment type="caution">
    <text evidence="10">The sequence shown here is derived from an EMBL/GenBank/DDBJ whole genome shotgun (WGS) entry which is preliminary data.</text>
</comment>
<proteinExistence type="predicted"/>
<evidence type="ECO:0000256" key="8">
    <source>
        <dbReference type="ARBA" id="ARBA00023136"/>
    </source>
</evidence>
<dbReference type="InterPro" id="IPR003593">
    <property type="entry name" value="AAA+_ATPase"/>
</dbReference>
<dbReference type="PROSITE" id="PS50893">
    <property type="entry name" value="ABC_TRANSPORTER_2"/>
    <property type="match status" value="2"/>
</dbReference>
<evidence type="ECO:0000256" key="6">
    <source>
        <dbReference type="ARBA" id="ARBA00022840"/>
    </source>
</evidence>
<evidence type="ECO:0000256" key="3">
    <source>
        <dbReference type="ARBA" id="ARBA00022597"/>
    </source>
</evidence>
<protein>
    <submittedName>
        <fullName evidence="10">ATP-binding cassette domain-containing protein</fullName>
    </submittedName>
</protein>
<keyword evidence="8" id="KW-0472">Membrane</keyword>
<evidence type="ECO:0000256" key="4">
    <source>
        <dbReference type="ARBA" id="ARBA00022737"/>
    </source>
</evidence>
<dbReference type="SUPFAM" id="SSF52540">
    <property type="entry name" value="P-loop containing nucleoside triphosphate hydrolases"/>
    <property type="match status" value="2"/>
</dbReference>
<keyword evidence="3" id="KW-0762">Sugar transport</keyword>
<dbReference type="GO" id="GO:0005524">
    <property type="term" value="F:ATP binding"/>
    <property type="evidence" value="ECO:0007669"/>
    <property type="project" value="UniProtKB-KW"/>
</dbReference>
<feature type="domain" description="ABC transporter" evidence="9">
    <location>
        <begin position="246"/>
        <end position="504"/>
    </location>
</feature>
<evidence type="ECO:0000256" key="7">
    <source>
        <dbReference type="ARBA" id="ARBA00022967"/>
    </source>
</evidence>
<gene>
    <name evidence="10" type="ORF">GIS00_20390</name>
</gene>
<dbReference type="GO" id="GO:0016887">
    <property type="term" value="F:ATP hydrolysis activity"/>
    <property type="evidence" value="ECO:0007669"/>
    <property type="project" value="InterPro"/>
</dbReference>
<dbReference type="AlphaFoldDB" id="A0A7K1FSZ6"/>
<dbReference type="Proteomes" id="UP000460221">
    <property type="component" value="Unassembled WGS sequence"/>
</dbReference>
<evidence type="ECO:0000256" key="1">
    <source>
        <dbReference type="ARBA" id="ARBA00022448"/>
    </source>
</evidence>
<dbReference type="CDD" id="cd03215">
    <property type="entry name" value="ABC_Carb_Monos_II"/>
    <property type="match status" value="1"/>
</dbReference>
<dbReference type="SMART" id="SM00382">
    <property type="entry name" value="AAA"/>
    <property type="match status" value="2"/>
</dbReference>
<keyword evidence="2" id="KW-1003">Cell membrane</keyword>
<dbReference type="PANTHER" id="PTHR43790:SF3">
    <property type="entry name" value="D-ALLOSE IMPORT ATP-BINDING PROTEIN ALSA-RELATED"/>
    <property type="match status" value="1"/>
</dbReference>
<dbReference type="InterPro" id="IPR050107">
    <property type="entry name" value="ABC_carbohydrate_import_ATPase"/>
</dbReference>
<dbReference type="RefSeq" id="WP_154770317.1">
    <property type="nucleotide sequence ID" value="NZ_WLYK01000009.1"/>
</dbReference>
<evidence type="ECO:0000256" key="2">
    <source>
        <dbReference type="ARBA" id="ARBA00022475"/>
    </source>
</evidence>
<feature type="domain" description="ABC transporter" evidence="9">
    <location>
        <begin position="12"/>
        <end position="248"/>
    </location>
</feature>
<evidence type="ECO:0000259" key="9">
    <source>
        <dbReference type="PROSITE" id="PS50893"/>
    </source>
</evidence>
<sequence length="510" mass="53830">MTLDMTVPAPRLELRNIGKSFGAVHALADVSFSVAPGSIHAWVGENGAGKSTLVGVVTGLLSPSTGEVLLDGEPVGYRNPRQARTAGVAAVYQDPKLFGDLDVAENIFAGVYPQRPRGILSRGRMHLRAEELLARLGVALDTRAPVSSLSLAEAQFVELARALTSPTRLLILDEPTASLTPVETGRLFDVVRRLRDDGTAVVWISHRMEEIAALTDTVTVIRDGRHVATAPTVELDDETIVRLMVGRGMDRLFAAPAPADPGPVALEVRDLRSDGEFEDITFAVRSGEIVGMAGIVGAGRTEIAQAVCGVRQIDGGEVLIDSRPVRIGGPGQLVAHGVAYVPEDRDVEGLIPSMSVQRNIALPSASSLARGGVLFEGPETALAAEQITALEIKTAGPRSPVSALSGGNRQKVALARWLATRPRILILDEPTHGIDIGTKTQVHRIIERLAREEGMAVLVISSDLTEVLALSDRVLVVAGGRLTADLARGEATEETVMAAATGSATVGGHR</sequence>
<keyword evidence="1" id="KW-0813">Transport</keyword>
<keyword evidence="11" id="KW-1185">Reference proteome</keyword>
<keyword evidence="4" id="KW-0677">Repeat</keyword>